<organism evidence="1 2">
    <name type="scientific">Candidatus Akkermansia intestinigallinarum</name>
    <dbReference type="NCBI Taxonomy" id="2838431"/>
    <lineage>
        <taxon>Bacteria</taxon>
        <taxon>Pseudomonadati</taxon>
        <taxon>Verrucomicrobiota</taxon>
        <taxon>Verrucomicrobiia</taxon>
        <taxon>Verrucomicrobiales</taxon>
        <taxon>Akkermansiaceae</taxon>
        <taxon>Akkermansia</taxon>
    </lineage>
</organism>
<dbReference type="Gene3D" id="3.40.640.10">
    <property type="entry name" value="Type I PLP-dependent aspartate aminotransferase-like (Major domain)"/>
    <property type="match status" value="1"/>
</dbReference>
<accession>A0A9D1VB65</accession>
<dbReference type="SUPFAM" id="SSF53383">
    <property type="entry name" value="PLP-dependent transferases"/>
    <property type="match status" value="1"/>
</dbReference>
<gene>
    <name evidence="1" type="ORF">H9862_04560</name>
</gene>
<evidence type="ECO:0008006" key="3">
    <source>
        <dbReference type="Google" id="ProtNLM"/>
    </source>
</evidence>
<evidence type="ECO:0000313" key="2">
    <source>
        <dbReference type="Proteomes" id="UP000823964"/>
    </source>
</evidence>
<protein>
    <recommendedName>
        <fullName evidence="3">DegT/DnrJ/EryC1/StrS aminotransferase family protein</fullName>
    </recommendedName>
</protein>
<dbReference type="InterPro" id="IPR015424">
    <property type="entry name" value="PyrdxlP-dep_Trfase"/>
</dbReference>
<dbReference type="AlphaFoldDB" id="A0A9D1VB65"/>
<dbReference type="Proteomes" id="UP000823964">
    <property type="component" value="Unassembled WGS sequence"/>
</dbReference>
<reference evidence="1" key="2">
    <citation type="submission" date="2021-04" db="EMBL/GenBank/DDBJ databases">
        <authorList>
            <person name="Gilroy R."/>
        </authorList>
    </citation>
    <scope>NUCLEOTIDE SEQUENCE</scope>
    <source>
        <strain evidence="1">14975</strain>
    </source>
</reference>
<name>A0A9D1VB65_9BACT</name>
<reference evidence="1" key="1">
    <citation type="journal article" date="2021" name="PeerJ">
        <title>Extensive microbial diversity within the chicken gut microbiome revealed by metagenomics and culture.</title>
        <authorList>
            <person name="Gilroy R."/>
            <person name="Ravi A."/>
            <person name="Getino M."/>
            <person name="Pursley I."/>
            <person name="Horton D.L."/>
            <person name="Alikhan N.F."/>
            <person name="Baker D."/>
            <person name="Gharbi K."/>
            <person name="Hall N."/>
            <person name="Watson M."/>
            <person name="Adriaenssens E.M."/>
            <person name="Foster-Nyarko E."/>
            <person name="Jarju S."/>
            <person name="Secka A."/>
            <person name="Antonio M."/>
            <person name="Oren A."/>
            <person name="Chaudhuri R.R."/>
            <person name="La Ragione R."/>
            <person name="Hildebrand F."/>
            <person name="Pallen M.J."/>
        </authorList>
    </citation>
    <scope>NUCLEOTIDE SEQUENCE</scope>
    <source>
        <strain evidence="1">14975</strain>
    </source>
</reference>
<dbReference type="InterPro" id="IPR015421">
    <property type="entry name" value="PyrdxlP-dep_Trfase_major"/>
</dbReference>
<dbReference type="EMBL" id="DXFQ01000078">
    <property type="protein sequence ID" value="HIX19860.1"/>
    <property type="molecule type" value="Genomic_DNA"/>
</dbReference>
<evidence type="ECO:0000313" key="1">
    <source>
        <dbReference type="EMBL" id="HIX19860.1"/>
    </source>
</evidence>
<proteinExistence type="predicted"/>
<comment type="caution">
    <text evidence="1">The sequence shown here is derived from an EMBL/GenBank/DDBJ whole genome shotgun (WGS) entry which is preliminary data.</text>
</comment>
<sequence>MGEMLGGFFELEWPDAGAGLRGEGPGCAFLHSGRAGLECLLRGMLREGMLREGMLRGEVLVPRWTCDTVTEPLLRLGLRVRRYAVSASAEPLLPREAAEGSLLLLTDAFGLNTQRVKELARAWPGPVVVDATMALFADYGAEVPAFYSFRKWVGVPDGGMACAPFEIPLPAAEARSAGRMRCMLERLECGAEAALPFSEAAEEELHGEAMRMSRLTRRLLRGIDLERVRRRRRANFALLHEALAPINRLELTMDDEAVPFCYPLLCGIPGLRDELVDAGVALPLFWPEVVEACPAESAENYLSRSLLPLPLDQRYGEAEMRHLISLILG</sequence>